<feature type="non-terminal residue" evidence="1">
    <location>
        <position position="1"/>
    </location>
</feature>
<proteinExistence type="predicted"/>
<dbReference type="EMBL" id="CAWUPB010001087">
    <property type="protein sequence ID" value="CAK7337412.1"/>
    <property type="molecule type" value="Genomic_DNA"/>
</dbReference>
<accession>A0AAV1RPE5</accession>
<dbReference type="AlphaFoldDB" id="A0AAV1RPE5"/>
<comment type="caution">
    <text evidence="1">The sequence shown here is derived from an EMBL/GenBank/DDBJ whole genome shotgun (WGS) entry which is preliminary data.</text>
</comment>
<evidence type="ECO:0000313" key="2">
    <source>
        <dbReference type="Proteomes" id="UP001314170"/>
    </source>
</evidence>
<dbReference type="Proteomes" id="UP001314170">
    <property type="component" value="Unassembled WGS sequence"/>
</dbReference>
<keyword evidence="2" id="KW-1185">Reference proteome</keyword>
<name>A0AAV1RPE5_9ROSI</name>
<protein>
    <submittedName>
        <fullName evidence="1">Uncharacterized protein</fullName>
    </submittedName>
</protein>
<gene>
    <name evidence="1" type="ORF">DCAF_LOCUS12446</name>
</gene>
<evidence type="ECO:0000313" key="1">
    <source>
        <dbReference type="EMBL" id="CAK7337412.1"/>
    </source>
</evidence>
<reference evidence="1 2" key="1">
    <citation type="submission" date="2024-01" db="EMBL/GenBank/DDBJ databases">
        <authorList>
            <person name="Waweru B."/>
        </authorList>
    </citation>
    <scope>NUCLEOTIDE SEQUENCE [LARGE SCALE GENOMIC DNA]</scope>
</reference>
<organism evidence="1 2">
    <name type="scientific">Dovyalis caffra</name>
    <dbReference type="NCBI Taxonomy" id="77055"/>
    <lineage>
        <taxon>Eukaryota</taxon>
        <taxon>Viridiplantae</taxon>
        <taxon>Streptophyta</taxon>
        <taxon>Embryophyta</taxon>
        <taxon>Tracheophyta</taxon>
        <taxon>Spermatophyta</taxon>
        <taxon>Magnoliopsida</taxon>
        <taxon>eudicotyledons</taxon>
        <taxon>Gunneridae</taxon>
        <taxon>Pentapetalae</taxon>
        <taxon>rosids</taxon>
        <taxon>fabids</taxon>
        <taxon>Malpighiales</taxon>
        <taxon>Salicaceae</taxon>
        <taxon>Flacourtieae</taxon>
        <taxon>Dovyalis</taxon>
    </lineage>
</organism>
<sequence length="107" mass="11909">VPLPANDKNVTEPHPSMLDYRSSCQKCKRGTHANVRHNDVVRVSQTSVVSCRIPPTNYCHDNIQTSLVGEKLKSNDQNLVLEHSCGSDSEPRDVTLLFFRTSSISSN</sequence>